<dbReference type="AlphaFoldDB" id="A0A415EWT0"/>
<name>A0A415EWT0_ENTCA</name>
<comment type="caution">
    <text evidence="1">The sequence shown here is derived from an EMBL/GenBank/DDBJ whole genome shotgun (WGS) entry which is preliminary data.</text>
</comment>
<dbReference type="EMBL" id="QRMZ01000003">
    <property type="protein sequence ID" value="RHK07764.1"/>
    <property type="molecule type" value="Genomic_DNA"/>
</dbReference>
<accession>A0A415EWT0</accession>
<reference evidence="1 2" key="1">
    <citation type="submission" date="2018-08" db="EMBL/GenBank/DDBJ databases">
        <title>A genome reference for cultivated species of the human gut microbiota.</title>
        <authorList>
            <person name="Zou Y."/>
            <person name="Xue W."/>
            <person name="Luo G."/>
        </authorList>
    </citation>
    <scope>NUCLEOTIDE SEQUENCE [LARGE SCALE GENOMIC DNA]</scope>
    <source>
        <strain evidence="1 2">AF48-16</strain>
    </source>
</reference>
<gene>
    <name evidence="1" type="ORF">DW084_03540</name>
</gene>
<dbReference type="Proteomes" id="UP000286288">
    <property type="component" value="Unassembled WGS sequence"/>
</dbReference>
<sequence length="64" mass="7690">MVEPSIDAFFPTSKVVQDAFFLSIFPTLLHFFSRMIEASIPIVSWFYNAFYREEQKNFAFFIYF</sequence>
<protein>
    <submittedName>
        <fullName evidence="1">Uncharacterized protein</fullName>
    </submittedName>
</protein>
<organism evidence="1 2">
    <name type="scientific">Enterococcus casseliflavus</name>
    <name type="common">Enterococcus flavescens</name>
    <dbReference type="NCBI Taxonomy" id="37734"/>
    <lineage>
        <taxon>Bacteria</taxon>
        <taxon>Bacillati</taxon>
        <taxon>Bacillota</taxon>
        <taxon>Bacilli</taxon>
        <taxon>Lactobacillales</taxon>
        <taxon>Enterococcaceae</taxon>
        <taxon>Enterococcus</taxon>
    </lineage>
</organism>
<evidence type="ECO:0000313" key="1">
    <source>
        <dbReference type="EMBL" id="RHK07764.1"/>
    </source>
</evidence>
<proteinExistence type="predicted"/>
<evidence type="ECO:0000313" key="2">
    <source>
        <dbReference type="Proteomes" id="UP000286288"/>
    </source>
</evidence>